<dbReference type="Proteomes" id="UP000317093">
    <property type="component" value="Chromosome"/>
</dbReference>
<protein>
    <submittedName>
        <fullName evidence="6">Putative ABC transporter ATP-binding protein</fullName>
    </submittedName>
</protein>
<dbReference type="EMBL" id="CP036279">
    <property type="protein sequence ID" value="QDU64486.1"/>
    <property type="molecule type" value="Genomic_DNA"/>
</dbReference>
<dbReference type="GO" id="GO:0016887">
    <property type="term" value="F:ATP hydrolysis activity"/>
    <property type="evidence" value="ECO:0007669"/>
    <property type="project" value="InterPro"/>
</dbReference>
<dbReference type="InterPro" id="IPR003439">
    <property type="entry name" value="ABC_transporter-like_ATP-bd"/>
</dbReference>
<dbReference type="InterPro" id="IPR051309">
    <property type="entry name" value="ABCF_ATPase"/>
</dbReference>
<dbReference type="InterPro" id="IPR027417">
    <property type="entry name" value="P-loop_NTPase"/>
</dbReference>
<dbReference type="InterPro" id="IPR003593">
    <property type="entry name" value="AAA+_ATPase"/>
</dbReference>
<dbReference type="OrthoDB" id="9760950at2"/>
<keyword evidence="7" id="KW-1185">Reference proteome</keyword>
<dbReference type="FunFam" id="3.40.50.300:FF:000011">
    <property type="entry name" value="Putative ABC transporter ATP-binding component"/>
    <property type="match status" value="1"/>
</dbReference>
<evidence type="ECO:0000313" key="6">
    <source>
        <dbReference type="EMBL" id="QDU64486.1"/>
    </source>
</evidence>
<name>A0A518BBX0_9BACT</name>
<proteinExistence type="predicted"/>
<evidence type="ECO:0000256" key="4">
    <source>
        <dbReference type="SAM" id="MobiDB-lite"/>
    </source>
</evidence>
<keyword evidence="2 6" id="KW-0067">ATP-binding</keyword>
<feature type="coiled-coil region" evidence="3">
    <location>
        <begin position="571"/>
        <end position="631"/>
    </location>
</feature>
<feature type="domain" description="ABC transporter" evidence="5">
    <location>
        <begin position="322"/>
        <end position="542"/>
    </location>
</feature>
<dbReference type="PROSITE" id="PS50893">
    <property type="entry name" value="ABC_TRANSPORTER_2"/>
    <property type="match status" value="2"/>
</dbReference>
<evidence type="ECO:0000256" key="2">
    <source>
        <dbReference type="ARBA" id="ARBA00022840"/>
    </source>
</evidence>
<dbReference type="PANTHER" id="PTHR42855:SF2">
    <property type="entry name" value="DRUG RESISTANCE ABC TRANSPORTER,ATP-BINDING PROTEIN"/>
    <property type="match status" value="1"/>
</dbReference>
<feature type="coiled-coil region" evidence="3">
    <location>
        <begin position="248"/>
        <end position="302"/>
    </location>
</feature>
<reference evidence="6 7" key="1">
    <citation type="submission" date="2019-02" db="EMBL/GenBank/DDBJ databases">
        <title>Deep-cultivation of Planctomycetes and their phenomic and genomic characterization uncovers novel biology.</title>
        <authorList>
            <person name="Wiegand S."/>
            <person name="Jogler M."/>
            <person name="Boedeker C."/>
            <person name="Pinto D."/>
            <person name="Vollmers J."/>
            <person name="Rivas-Marin E."/>
            <person name="Kohn T."/>
            <person name="Peeters S.H."/>
            <person name="Heuer A."/>
            <person name="Rast P."/>
            <person name="Oberbeckmann S."/>
            <person name="Bunk B."/>
            <person name="Jeske O."/>
            <person name="Meyerdierks A."/>
            <person name="Storesund J.E."/>
            <person name="Kallscheuer N."/>
            <person name="Luecker S."/>
            <person name="Lage O.M."/>
            <person name="Pohl T."/>
            <person name="Merkel B.J."/>
            <person name="Hornburger P."/>
            <person name="Mueller R.-W."/>
            <person name="Bruemmer F."/>
            <person name="Labrenz M."/>
            <person name="Spormann A.M."/>
            <person name="Op den Camp H."/>
            <person name="Overmann J."/>
            <person name="Amann R."/>
            <person name="Jetten M.S.M."/>
            <person name="Mascher T."/>
            <person name="Medema M.H."/>
            <person name="Devos D.P."/>
            <person name="Kaster A.-K."/>
            <person name="Ovreas L."/>
            <person name="Rohde M."/>
            <person name="Galperin M.Y."/>
            <person name="Jogler C."/>
        </authorList>
    </citation>
    <scope>NUCLEOTIDE SEQUENCE [LARGE SCALE GENOMIC DNA]</scope>
    <source>
        <strain evidence="6 7">Pan216</strain>
    </source>
</reference>
<dbReference type="Pfam" id="PF00005">
    <property type="entry name" value="ABC_tran"/>
    <property type="match status" value="2"/>
</dbReference>
<dbReference type="Gene3D" id="1.10.287.380">
    <property type="entry name" value="Valyl-tRNA synthetase, C-terminal domain"/>
    <property type="match status" value="1"/>
</dbReference>
<dbReference type="InterPro" id="IPR017871">
    <property type="entry name" value="ABC_transporter-like_CS"/>
</dbReference>
<evidence type="ECO:0000313" key="7">
    <source>
        <dbReference type="Proteomes" id="UP000317093"/>
    </source>
</evidence>
<dbReference type="InterPro" id="IPR032781">
    <property type="entry name" value="ABC_tran_Xtn"/>
</dbReference>
<dbReference type="GO" id="GO:0003677">
    <property type="term" value="F:DNA binding"/>
    <property type="evidence" value="ECO:0007669"/>
    <property type="project" value="InterPro"/>
</dbReference>
<dbReference type="GO" id="GO:0005524">
    <property type="term" value="F:ATP binding"/>
    <property type="evidence" value="ECO:0007669"/>
    <property type="project" value="UniProtKB-KW"/>
</dbReference>
<dbReference type="InterPro" id="IPR037118">
    <property type="entry name" value="Val-tRNA_synth_C_sf"/>
</dbReference>
<accession>A0A518BBX0</accession>
<dbReference type="SMART" id="SM00382">
    <property type="entry name" value="AAA"/>
    <property type="match status" value="2"/>
</dbReference>
<dbReference type="CDD" id="cd03221">
    <property type="entry name" value="ABCF_EF-3"/>
    <property type="match status" value="2"/>
</dbReference>
<keyword evidence="3" id="KW-0175">Coiled coil</keyword>
<dbReference type="PROSITE" id="PS00211">
    <property type="entry name" value="ABC_TRANSPORTER_1"/>
    <property type="match status" value="2"/>
</dbReference>
<dbReference type="Gene3D" id="3.40.50.300">
    <property type="entry name" value="P-loop containing nucleotide triphosphate hydrolases"/>
    <property type="match status" value="2"/>
</dbReference>
<gene>
    <name evidence="6" type="ORF">Pan216_53760</name>
</gene>
<dbReference type="Pfam" id="PF12848">
    <property type="entry name" value="ABC_tran_Xtn"/>
    <property type="match status" value="1"/>
</dbReference>
<feature type="region of interest" description="Disordered" evidence="4">
    <location>
        <begin position="538"/>
        <end position="566"/>
    </location>
</feature>
<dbReference type="KEGG" id="knv:Pan216_53760"/>
<evidence type="ECO:0000256" key="3">
    <source>
        <dbReference type="SAM" id="Coils"/>
    </source>
</evidence>
<evidence type="ECO:0000256" key="1">
    <source>
        <dbReference type="ARBA" id="ARBA00022741"/>
    </source>
</evidence>
<feature type="domain" description="ABC transporter" evidence="5">
    <location>
        <begin position="4"/>
        <end position="260"/>
    </location>
</feature>
<dbReference type="AlphaFoldDB" id="A0A518BBX0"/>
<dbReference type="RefSeq" id="WP_145262736.1">
    <property type="nucleotide sequence ID" value="NZ_CP036279.1"/>
</dbReference>
<dbReference type="PANTHER" id="PTHR42855">
    <property type="entry name" value="ABC TRANSPORTER ATP-BINDING SUBUNIT"/>
    <property type="match status" value="1"/>
</dbReference>
<dbReference type="Pfam" id="PF16326">
    <property type="entry name" value="ABC_tran_CTD"/>
    <property type="match status" value="1"/>
</dbReference>
<sequence>MIVCRAHEISRHYGAFPVFDGVSFEIEAGQRVGLVGPNGAGKSTLLRVISKENPPDAGRFHIHDEATVARLAQFPDFPPGRKLLEEVRSAMRHLEEWYEQMVAAGEELAKATDETEQRRWENRYDDLQDRLRRHGGYDFEHRLEEVLFGLGFREEDFERCLDEFSGGQQSRVLLAQLLLRSPDLMLLDEPTNHLDIEATEWLEGYLSRQQTAMVIVSHDRYFLDRTVTDIYEMHREKLTIYPGNYQAYSKLREERAKVAERMATKQQEAIAHHEDFIRRNKYGQLAKQAKSREKMIARLEEDRVENYAELDAPSMAFMGEVTRTGDIVVDAKNLGKSFDKELFSDVTLQIQRGERIGIVGANGTGKTTFLKVLLGEEGPSAGSVRLGHQVSVGYLDQGLAALDETQTPLEAVRPPSRVGEPVNVFRGLLARFGVGADLVEKPISTLSGGERTRVALACLSARSVNFLILDEPTNHLDLWACEALEKCVKGFPGTVLVVSHDRYFLASVAERMLWLTDGTIRDIPGGYQRYWEARQAPASKGKAKADNRSKADASSNRKAPRRKRKFPYRKTAEIEQDIARLEKDVAGLEDSLLLPEVYKDGRKVKEATGQIEKLKADLEQLLEHWEEAMELNQS</sequence>
<organism evidence="6 7">
    <name type="scientific">Kolteria novifilia</name>
    <dbReference type="NCBI Taxonomy" id="2527975"/>
    <lineage>
        <taxon>Bacteria</taxon>
        <taxon>Pseudomonadati</taxon>
        <taxon>Planctomycetota</taxon>
        <taxon>Planctomycetia</taxon>
        <taxon>Kolteriales</taxon>
        <taxon>Kolteriaceae</taxon>
        <taxon>Kolteria</taxon>
    </lineage>
</organism>
<feature type="coiled-coil region" evidence="3">
    <location>
        <begin position="94"/>
        <end position="130"/>
    </location>
</feature>
<keyword evidence="1" id="KW-0547">Nucleotide-binding</keyword>
<dbReference type="InterPro" id="IPR032524">
    <property type="entry name" value="ABC_tran_C"/>
</dbReference>
<evidence type="ECO:0000259" key="5">
    <source>
        <dbReference type="PROSITE" id="PS50893"/>
    </source>
</evidence>
<dbReference type="SUPFAM" id="SSF52540">
    <property type="entry name" value="P-loop containing nucleoside triphosphate hydrolases"/>
    <property type="match status" value="2"/>
</dbReference>